<proteinExistence type="predicted"/>
<comment type="caution">
    <text evidence="2">The sequence shown here is derived from an EMBL/GenBank/DDBJ whole genome shotgun (WGS) entry which is preliminary data.</text>
</comment>
<dbReference type="EMBL" id="JAHUVW010000002">
    <property type="protein sequence ID" value="MBV7673486.1"/>
    <property type="molecule type" value="Genomic_DNA"/>
</dbReference>
<reference evidence="1 4" key="2">
    <citation type="submission" date="2021-07" db="EMBL/GenBank/DDBJ databases">
        <title>Sequencing Streptomyces halstedii LGO-A4 genome an citrus endophytic actinomycete.</title>
        <authorList>
            <person name="Samborskyy M."/>
            <person name="Scott N."/>
            <person name="Deglau R."/>
            <person name="Dickens S."/>
            <person name="Oliveira L.G."/>
        </authorList>
    </citation>
    <scope>NUCLEOTIDE SEQUENCE [LARGE SCALE GENOMIC DNA]</scope>
    <source>
        <strain evidence="1 4">LGO-A4</strain>
    </source>
</reference>
<gene>
    <name evidence="2" type="ORF">G3I29_28610</name>
    <name evidence="1" type="ORF">STHAL_28980</name>
</gene>
<evidence type="ECO:0000313" key="1">
    <source>
        <dbReference type="EMBL" id="MBV7673486.1"/>
    </source>
</evidence>
<dbReference type="RefSeq" id="WP_164348751.1">
    <property type="nucleotide sequence ID" value="NZ_JAAGLQ010000613.1"/>
</dbReference>
<keyword evidence="4" id="KW-1185">Reference proteome</keyword>
<dbReference type="Proteomes" id="UP000735541">
    <property type="component" value="Unassembled WGS sequence"/>
</dbReference>
<evidence type="ECO:0000313" key="3">
    <source>
        <dbReference type="Proteomes" id="UP000471293"/>
    </source>
</evidence>
<accession>A0A6N9U691</accession>
<reference evidence="2 3" key="1">
    <citation type="submission" date="2020-01" db="EMBL/GenBank/DDBJ databases">
        <title>Insect and environment-associated Actinomycetes.</title>
        <authorList>
            <person name="Currrie C."/>
            <person name="Chevrette M."/>
            <person name="Carlson C."/>
            <person name="Stubbendieck R."/>
            <person name="Wendt-Pienkowski E."/>
        </authorList>
    </citation>
    <scope>NUCLEOTIDE SEQUENCE [LARGE SCALE GENOMIC DNA]</scope>
    <source>
        <strain evidence="2 3">SID11342</strain>
    </source>
</reference>
<dbReference type="AlphaFoldDB" id="A0A6N9U691"/>
<evidence type="ECO:0000313" key="2">
    <source>
        <dbReference type="EMBL" id="NEA19371.1"/>
    </source>
</evidence>
<organism evidence="2 3">
    <name type="scientific">Streptomyces halstedii</name>
    <dbReference type="NCBI Taxonomy" id="1944"/>
    <lineage>
        <taxon>Bacteria</taxon>
        <taxon>Bacillati</taxon>
        <taxon>Actinomycetota</taxon>
        <taxon>Actinomycetes</taxon>
        <taxon>Kitasatosporales</taxon>
        <taxon>Streptomycetaceae</taxon>
        <taxon>Streptomyces</taxon>
    </lineage>
</organism>
<sequence length="60" mass="6662">MKPNYTGNRVVASSWTFNATAWDVQGKQYQLFSNGVVQNKLSGKNLGLQNDKHGKPVPIK</sequence>
<dbReference type="EMBL" id="JAAGLQ010000613">
    <property type="protein sequence ID" value="NEA19371.1"/>
    <property type="molecule type" value="Genomic_DNA"/>
</dbReference>
<protein>
    <submittedName>
        <fullName evidence="2">Uncharacterized protein</fullName>
    </submittedName>
</protein>
<evidence type="ECO:0000313" key="4">
    <source>
        <dbReference type="Proteomes" id="UP000735541"/>
    </source>
</evidence>
<name>A0A6N9U691_STRHA</name>
<dbReference type="Proteomes" id="UP000471293">
    <property type="component" value="Unassembled WGS sequence"/>
</dbReference>